<sequence length="68" mass="7972">PLRALNKTHYGDLPARTKQAYEELCNCQNTVLQDPKWSIRGSRSRRFHELRNSILQREPPQPENGKDI</sequence>
<feature type="non-terminal residue" evidence="1">
    <location>
        <position position="68"/>
    </location>
</feature>
<organism evidence="1 2">
    <name type="scientific">Brassica napus</name>
    <name type="common">Rape</name>
    <dbReference type="NCBI Taxonomy" id="3708"/>
    <lineage>
        <taxon>Eukaryota</taxon>
        <taxon>Viridiplantae</taxon>
        <taxon>Streptophyta</taxon>
        <taxon>Embryophyta</taxon>
        <taxon>Tracheophyta</taxon>
        <taxon>Spermatophyta</taxon>
        <taxon>Magnoliopsida</taxon>
        <taxon>eudicotyledons</taxon>
        <taxon>Gunneridae</taxon>
        <taxon>Pentapetalae</taxon>
        <taxon>rosids</taxon>
        <taxon>malvids</taxon>
        <taxon>Brassicales</taxon>
        <taxon>Brassicaceae</taxon>
        <taxon>Brassiceae</taxon>
        <taxon>Brassica</taxon>
    </lineage>
</organism>
<dbReference type="Proteomes" id="UP000824890">
    <property type="component" value="Unassembled WGS sequence"/>
</dbReference>
<feature type="non-terminal residue" evidence="1">
    <location>
        <position position="1"/>
    </location>
</feature>
<evidence type="ECO:0000313" key="2">
    <source>
        <dbReference type="Proteomes" id="UP000824890"/>
    </source>
</evidence>
<reference evidence="1 2" key="1">
    <citation type="submission" date="2021-05" db="EMBL/GenBank/DDBJ databases">
        <title>Genome Assembly of Synthetic Allotetraploid Brassica napus Reveals Homoeologous Exchanges between Subgenomes.</title>
        <authorList>
            <person name="Davis J.T."/>
        </authorList>
    </citation>
    <scope>NUCLEOTIDE SEQUENCE [LARGE SCALE GENOMIC DNA]</scope>
    <source>
        <strain evidence="2">cv. Da-Ae</strain>
        <tissue evidence="1">Seedling</tissue>
    </source>
</reference>
<gene>
    <name evidence="1" type="ORF">HID58_006381</name>
</gene>
<proteinExistence type="predicted"/>
<evidence type="ECO:0000313" key="1">
    <source>
        <dbReference type="EMBL" id="KAH0938920.1"/>
    </source>
</evidence>
<dbReference type="EMBL" id="JAGKQM010000002">
    <property type="protein sequence ID" value="KAH0938920.1"/>
    <property type="molecule type" value="Genomic_DNA"/>
</dbReference>
<name>A0ABQ8EE84_BRANA</name>
<comment type="caution">
    <text evidence="1">The sequence shown here is derived from an EMBL/GenBank/DDBJ whole genome shotgun (WGS) entry which is preliminary data.</text>
</comment>
<accession>A0ABQ8EE84</accession>
<protein>
    <submittedName>
        <fullName evidence="1">Uncharacterized protein</fullName>
    </submittedName>
</protein>
<keyword evidence="2" id="KW-1185">Reference proteome</keyword>